<organism evidence="1 2">
    <name type="scientific">Haloarcula nitratireducens</name>
    <dbReference type="NCBI Taxonomy" id="2487749"/>
    <lineage>
        <taxon>Archaea</taxon>
        <taxon>Methanobacteriati</taxon>
        <taxon>Methanobacteriota</taxon>
        <taxon>Stenosarchaea group</taxon>
        <taxon>Halobacteria</taxon>
        <taxon>Halobacteriales</taxon>
        <taxon>Haloarculaceae</taxon>
        <taxon>Haloarcula</taxon>
    </lineage>
</organism>
<sequence length="229" mass="24977">MPMYDRDDAEDFRVVDRWDEGVGWQAFPQEGGRRTSHAVRTDGGVWLFDPLDAPGVSDLYADLGPVAGVAVLSDYHARDAAAFAARHDVPVTVPAGVDRAADVVDAPVERADPLAGFELRRLNPLRAWCETVAYRERDGTLYVPDFLAAGTYAVGGERLSMRVFSRLSPPRETFADLDPDRILLGHGEGVFAEAGAALDDAIEGARRRFPRALLTNGPTELKAMLDALR</sequence>
<dbReference type="Proteomes" id="UP001430455">
    <property type="component" value="Unassembled WGS sequence"/>
</dbReference>
<accession>A0AAW4PBT8</accession>
<keyword evidence="2" id="KW-1185">Reference proteome</keyword>
<dbReference type="EMBL" id="RKLT01000002">
    <property type="protein sequence ID" value="MBX0295135.1"/>
    <property type="molecule type" value="Genomic_DNA"/>
</dbReference>
<protein>
    <recommendedName>
        <fullName evidence="3">MBL fold metallo-hydrolase</fullName>
    </recommendedName>
</protein>
<dbReference type="Gene3D" id="3.60.15.10">
    <property type="entry name" value="Ribonuclease Z/Hydroxyacylglutathione hydrolase-like"/>
    <property type="match status" value="1"/>
</dbReference>
<dbReference type="RefSeq" id="WP_220579776.1">
    <property type="nucleotide sequence ID" value="NZ_RKLT01000002.1"/>
</dbReference>
<name>A0AAW4PBT8_9EURY</name>
<evidence type="ECO:0008006" key="3">
    <source>
        <dbReference type="Google" id="ProtNLM"/>
    </source>
</evidence>
<gene>
    <name evidence="1" type="ORF">EGH23_09620</name>
</gene>
<comment type="caution">
    <text evidence="1">The sequence shown here is derived from an EMBL/GenBank/DDBJ whole genome shotgun (WGS) entry which is preliminary data.</text>
</comment>
<dbReference type="SUPFAM" id="SSF56281">
    <property type="entry name" value="Metallo-hydrolase/oxidoreductase"/>
    <property type="match status" value="1"/>
</dbReference>
<proteinExistence type="predicted"/>
<dbReference type="InterPro" id="IPR036866">
    <property type="entry name" value="RibonucZ/Hydroxyglut_hydro"/>
</dbReference>
<evidence type="ECO:0000313" key="2">
    <source>
        <dbReference type="Proteomes" id="UP001430455"/>
    </source>
</evidence>
<reference evidence="1 2" key="1">
    <citation type="submission" date="2021-06" db="EMBL/GenBank/DDBJ databases">
        <title>Halomicroarcula sp. a new haloarchaeum isolated from saline soil.</title>
        <authorList>
            <person name="Duran-Viseras A."/>
            <person name="Sanchez-Porro C."/>
            <person name="Ventosa A."/>
        </authorList>
    </citation>
    <scope>NUCLEOTIDE SEQUENCE [LARGE SCALE GENOMIC DNA]</scope>
    <source>
        <strain evidence="1 2">F27</strain>
    </source>
</reference>
<evidence type="ECO:0000313" key="1">
    <source>
        <dbReference type="EMBL" id="MBX0295135.1"/>
    </source>
</evidence>
<dbReference type="AlphaFoldDB" id="A0AAW4PBT8"/>